<dbReference type="SUPFAM" id="SSF47240">
    <property type="entry name" value="Ferritin-like"/>
    <property type="match status" value="1"/>
</dbReference>
<organism evidence="1">
    <name type="scientific">Desulfatirhabdium butyrativorans</name>
    <dbReference type="NCBI Taxonomy" id="340467"/>
    <lineage>
        <taxon>Bacteria</taxon>
        <taxon>Pseudomonadati</taxon>
        <taxon>Thermodesulfobacteriota</taxon>
        <taxon>Desulfobacteria</taxon>
        <taxon>Desulfobacterales</taxon>
        <taxon>Desulfatirhabdiaceae</taxon>
        <taxon>Desulfatirhabdium</taxon>
    </lineage>
</organism>
<evidence type="ECO:0000313" key="1">
    <source>
        <dbReference type="EMBL" id="HGU32944.1"/>
    </source>
</evidence>
<gene>
    <name evidence="1" type="ORF">ENS29_08815</name>
</gene>
<name>A0A7C4MQC0_9BACT</name>
<dbReference type="AlphaFoldDB" id="A0A7C4MQC0"/>
<accession>A0A7C4MQC0</accession>
<dbReference type="InterPro" id="IPR012347">
    <property type="entry name" value="Ferritin-like"/>
</dbReference>
<protein>
    <submittedName>
        <fullName evidence="1">Rubrerythrin</fullName>
    </submittedName>
</protein>
<proteinExistence type="predicted"/>
<dbReference type="PANTHER" id="PTHR33531">
    <property type="entry name" value="RUBRERYTHRIN SUBFAMILY"/>
    <property type="match status" value="1"/>
</dbReference>
<dbReference type="Pfam" id="PF13668">
    <property type="entry name" value="Ferritin_2"/>
    <property type="match status" value="1"/>
</dbReference>
<dbReference type="CDD" id="cd01045">
    <property type="entry name" value="Ferritin_like_AB"/>
    <property type="match status" value="1"/>
</dbReference>
<comment type="caution">
    <text evidence="1">The sequence shown here is derived from an EMBL/GenBank/DDBJ whole genome shotgun (WGS) entry which is preliminary data.</text>
</comment>
<dbReference type="InterPro" id="IPR009078">
    <property type="entry name" value="Ferritin-like_SF"/>
</dbReference>
<dbReference type="EMBL" id="DSUH01000208">
    <property type="protein sequence ID" value="HGU32944.1"/>
    <property type="molecule type" value="Genomic_DNA"/>
</dbReference>
<reference evidence="1" key="1">
    <citation type="journal article" date="2020" name="mSystems">
        <title>Genome- and Community-Level Interaction Insights into Carbon Utilization and Element Cycling Functions of Hydrothermarchaeota in Hydrothermal Sediment.</title>
        <authorList>
            <person name="Zhou Z."/>
            <person name="Liu Y."/>
            <person name="Xu W."/>
            <person name="Pan J."/>
            <person name="Luo Z.H."/>
            <person name="Li M."/>
        </authorList>
    </citation>
    <scope>NUCLEOTIDE SEQUENCE [LARGE SCALE GENOMIC DNA]</scope>
    <source>
        <strain evidence="1">SpSt-477</strain>
    </source>
</reference>
<dbReference type="PANTHER" id="PTHR33531:SF10">
    <property type="entry name" value="BLR7895 PROTEIN"/>
    <property type="match status" value="1"/>
</dbReference>
<dbReference type="Gene3D" id="1.20.1260.10">
    <property type="match status" value="1"/>
</dbReference>
<sequence length="156" mass="18401">MELDSYEAIVQYAIQKEREAAEFYETLSRMAVMEGVRDMLTEFAAEERKHERILQDVDCTNECRLATSQYHFRWISDIKRSDLLVDIPFDPNMGYRDVLIVAMKREEKALALYNELLEKSQSAQAKNVFKLLCQEEAKHKLKLETLYDDFMKEMGD</sequence>